<keyword evidence="4 5" id="KW-0694">RNA-binding</keyword>
<dbReference type="EMBL" id="JAPFFF010000008">
    <property type="protein sequence ID" value="KAK8885151.1"/>
    <property type="molecule type" value="Genomic_DNA"/>
</dbReference>
<proteinExistence type="inferred from homology"/>
<protein>
    <recommendedName>
        <fullName evidence="7">SAM-dependent MTase RsmB/NOP-type domain-containing protein</fullName>
    </recommendedName>
</protein>
<dbReference type="InterPro" id="IPR049560">
    <property type="entry name" value="MeTrfase_RsmB-F_NOP2_cat"/>
</dbReference>
<keyword evidence="9" id="KW-1185">Reference proteome</keyword>
<evidence type="ECO:0000259" key="7">
    <source>
        <dbReference type="PROSITE" id="PS51686"/>
    </source>
</evidence>
<keyword evidence="1 5" id="KW-0489">Methyltransferase</keyword>
<evidence type="ECO:0000256" key="5">
    <source>
        <dbReference type="PROSITE-ProRule" id="PRU01023"/>
    </source>
</evidence>
<evidence type="ECO:0000256" key="1">
    <source>
        <dbReference type="ARBA" id="ARBA00022603"/>
    </source>
</evidence>
<dbReference type="InterPro" id="IPR023267">
    <property type="entry name" value="RCMT"/>
</dbReference>
<dbReference type="SUPFAM" id="SSF53335">
    <property type="entry name" value="S-adenosyl-L-methionine-dependent methyltransferases"/>
    <property type="match status" value="1"/>
</dbReference>
<feature type="compositionally biased region" description="Basic residues" evidence="6">
    <location>
        <begin position="645"/>
        <end position="659"/>
    </location>
</feature>
<keyword evidence="2 5" id="KW-0808">Transferase</keyword>
<feature type="domain" description="SAM-dependent MTase RsmB/NOP-type" evidence="7">
    <location>
        <begin position="218"/>
        <end position="375"/>
    </location>
</feature>
<evidence type="ECO:0000256" key="3">
    <source>
        <dbReference type="ARBA" id="ARBA00022691"/>
    </source>
</evidence>
<dbReference type="InterPro" id="IPR029063">
    <property type="entry name" value="SAM-dependent_MTases_sf"/>
</dbReference>
<reference evidence="8 9" key="1">
    <citation type="submission" date="2024-04" db="EMBL/GenBank/DDBJ databases">
        <title>Tritrichomonas musculus Genome.</title>
        <authorList>
            <person name="Alves-Ferreira E."/>
            <person name="Grigg M."/>
            <person name="Lorenzi H."/>
            <person name="Galac M."/>
        </authorList>
    </citation>
    <scope>NUCLEOTIDE SEQUENCE [LARGE SCALE GENOMIC DNA]</scope>
    <source>
        <strain evidence="8 9">EAF2021</strain>
    </source>
</reference>
<evidence type="ECO:0000313" key="9">
    <source>
        <dbReference type="Proteomes" id="UP001470230"/>
    </source>
</evidence>
<evidence type="ECO:0000256" key="2">
    <source>
        <dbReference type="ARBA" id="ARBA00022679"/>
    </source>
</evidence>
<keyword evidence="3 5" id="KW-0949">S-adenosyl-L-methionine</keyword>
<comment type="caution">
    <text evidence="8">The sequence shown here is derived from an EMBL/GenBank/DDBJ whole genome shotgun (WGS) entry which is preliminary data.</text>
</comment>
<evidence type="ECO:0000313" key="8">
    <source>
        <dbReference type="EMBL" id="KAK8885151.1"/>
    </source>
</evidence>
<dbReference type="Pfam" id="PF01189">
    <property type="entry name" value="Methyltr_RsmB-F"/>
    <property type="match status" value="1"/>
</dbReference>
<organism evidence="8 9">
    <name type="scientific">Tritrichomonas musculus</name>
    <dbReference type="NCBI Taxonomy" id="1915356"/>
    <lineage>
        <taxon>Eukaryota</taxon>
        <taxon>Metamonada</taxon>
        <taxon>Parabasalia</taxon>
        <taxon>Tritrichomonadida</taxon>
        <taxon>Tritrichomonadidae</taxon>
        <taxon>Tritrichomonas</taxon>
    </lineage>
</organism>
<feature type="compositionally biased region" description="Acidic residues" evidence="6">
    <location>
        <begin position="586"/>
        <end position="628"/>
    </location>
</feature>
<dbReference type="InterPro" id="IPR001678">
    <property type="entry name" value="MeTrfase_RsmB-F_NOP2_dom"/>
</dbReference>
<dbReference type="PROSITE" id="PS51686">
    <property type="entry name" value="SAM_MT_RSMB_NOP"/>
    <property type="match status" value="1"/>
</dbReference>
<feature type="region of interest" description="Disordered" evidence="6">
    <location>
        <begin position="582"/>
        <end position="659"/>
    </location>
</feature>
<name>A0ABR2K2J2_9EUKA</name>
<gene>
    <name evidence="8" type="ORF">M9Y10_044280</name>
</gene>
<sequence>MSFSKRPRKAQHLYNPSTKPLSQVFSHRDYYDYYKNLLVDKNMKLSTFKRMIEAESEQLPQFFRIKADGPYKEKLREELENFMPILKKSKMKALIYKCLEEKYGTMAQVFFSSFLVKQRPNLESFSDWVTTNTKAGFLSRFNFSSLIPFIFLDIQPSDSILSCGLNNPNSTEIICQILNDGHIFVNVEDIKKAKSDFGFGSPNYCVLSYPISEIPNIQEFDKVLCISPSIEDGSIRNTPGVNSIWSIDSAIKNHNDQKKYLISALEKVKVGGICIYSTHSINPFENEAVVNSVLKMKQYEGKFEIIDCSNMFKEIKRKKGLTSWDLNGVSQDILSEELKSSLSCDSLIDGIDRCMRFYPHQINSNGTFIVAIKKLDDIEKQYTLPLPEVTENSDSKSDAGSKWVSDLTKVPHSVIKKIISDFGLPNECKKIPFIYSQTPKINILFNVTNGLKEMLNENVLKVLRICHLGARAFSFSSNYPEEPSIPSVQFLPEIAKQPTERVITISMDNFKAMIESCQISVDQLSKENQAYLKSISTGGIYIMLEGYGPLLGGLWKDPMVRLIVKKGAATQLYKTVEVFLSKDEENPTGEEEEEAKDEENNGAEEEEAAENDGEGENAPENNDVEVAETAEAVPDATEEGEQQQNHKRRRRRKSHKDDE</sequence>
<dbReference type="PANTHER" id="PTHR22808:SF1">
    <property type="entry name" value="RNA CYTOSINE-C(5)-METHYLTRANSFERASE NSUN2-RELATED"/>
    <property type="match status" value="1"/>
</dbReference>
<comment type="similarity">
    <text evidence="5">Belongs to the class I-like SAM-binding methyltransferase superfamily. RsmB/NOP family.</text>
</comment>
<evidence type="ECO:0000256" key="4">
    <source>
        <dbReference type="ARBA" id="ARBA00022884"/>
    </source>
</evidence>
<evidence type="ECO:0000256" key="6">
    <source>
        <dbReference type="SAM" id="MobiDB-lite"/>
    </source>
</evidence>
<accession>A0ABR2K2J2</accession>
<dbReference type="Proteomes" id="UP001470230">
    <property type="component" value="Unassembled WGS sequence"/>
</dbReference>
<comment type="caution">
    <text evidence="5">Lacks conserved residue(s) required for the propagation of feature annotation.</text>
</comment>
<dbReference type="Gene3D" id="3.40.50.150">
    <property type="entry name" value="Vaccinia Virus protein VP39"/>
    <property type="match status" value="1"/>
</dbReference>
<dbReference type="PRINTS" id="PR02008">
    <property type="entry name" value="RCMTFAMILY"/>
</dbReference>
<dbReference type="PANTHER" id="PTHR22808">
    <property type="entry name" value="NCL1 YEAST -RELATED NOL1/NOP2/FMU SUN DOMAIN-CONTAINING"/>
    <property type="match status" value="1"/>
</dbReference>